<keyword evidence="3" id="KW-1185">Reference proteome</keyword>
<comment type="caution">
    <text evidence="2">The sequence shown here is derived from an EMBL/GenBank/DDBJ whole genome shotgun (WGS) entry which is preliminary data.</text>
</comment>
<name>A0ABW8DN96_9PSED</name>
<reference evidence="2 3" key="1">
    <citation type="submission" date="2024-10" db="EMBL/GenBank/DDBJ databases">
        <title>The Natural Products Discovery Center: Release of the First 8490 Sequenced Strains for Exploring Actinobacteria Biosynthetic Diversity.</title>
        <authorList>
            <person name="Kalkreuter E."/>
            <person name="Kautsar S.A."/>
            <person name="Yang D."/>
            <person name="Bader C.D."/>
            <person name="Teijaro C.N."/>
            <person name="Fluegel L."/>
            <person name="Davis C.M."/>
            <person name="Simpson J.R."/>
            <person name="Lauterbach L."/>
            <person name="Steele A.D."/>
            <person name="Gui C."/>
            <person name="Meng S."/>
            <person name="Li G."/>
            <person name="Viehrig K."/>
            <person name="Ye F."/>
            <person name="Su P."/>
            <person name="Kiefer A.F."/>
            <person name="Nichols A."/>
            <person name="Cepeda A.J."/>
            <person name="Yan W."/>
            <person name="Fan B."/>
            <person name="Jiang Y."/>
            <person name="Adhikari A."/>
            <person name="Zheng C.-J."/>
            <person name="Schuster L."/>
            <person name="Cowan T.M."/>
            <person name="Smanski M.J."/>
            <person name="Chevrette M.G."/>
            <person name="De Carvalho L.P.S."/>
            <person name="Shen B."/>
        </authorList>
    </citation>
    <scope>NUCLEOTIDE SEQUENCE [LARGE SCALE GENOMIC DNA]</scope>
    <source>
        <strain evidence="2 3">NPDC087689</strain>
    </source>
</reference>
<evidence type="ECO:0008006" key="4">
    <source>
        <dbReference type="Google" id="ProtNLM"/>
    </source>
</evidence>
<dbReference type="Proteomes" id="UP001617296">
    <property type="component" value="Unassembled WGS sequence"/>
</dbReference>
<sequence length="170" mass="18555">MTNLPVGAPIPGDENSGVDGDQQPGDSTEIAVTPPPLTGELLVDTMRDFINVNPDHFGGPYAGRMLSAHLGDSHYDKAQAQLQIADLQRRLSLRSEELNAEKVLTACLRERSSSSTLRVWFQKICAFATPVALSFAIDLDKTGNNMWKASALIGVFLFVISVFPDLRKKL</sequence>
<dbReference type="EMBL" id="JBIUVY010000027">
    <property type="protein sequence ID" value="MFJ2287982.1"/>
    <property type="molecule type" value="Genomic_DNA"/>
</dbReference>
<dbReference type="RefSeq" id="WP_401233358.1">
    <property type="nucleotide sequence ID" value="NZ_JBIUVY010000027.1"/>
</dbReference>
<evidence type="ECO:0000313" key="3">
    <source>
        <dbReference type="Proteomes" id="UP001617296"/>
    </source>
</evidence>
<organism evidence="2 3">
    <name type="scientific">Pseudomonas iridis</name>
    <dbReference type="NCBI Taxonomy" id="2710587"/>
    <lineage>
        <taxon>Bacteria</taxon>
        <taxon>Pseudomonadati</taxon>
        <taxon>Pseudomonadota</taxon>
        <taxon>Gammaproteobacteria</taxon>
        <taxon>Pseudomonadales</taxon>
        <taxon>Pseudomonadaceae</taxon>
        <taxon>Pseudomonas</taxon>
    </lineage>
</organism>
<proteinExistence type="predicted"/>
<gene>
    <name evidence="2" type="ORF">ACIOUF_16730</name>
</gene>
<protein>
    <recommendedName>
        <fullName evidence="4">DUF2335 domain-containing protein</fullName>
    </recommendedName>
</protein>
<evidence type="ECO:0000256" key="1">
    <source>
        <dbReference type="SAM" id="MobiDB-lite"/>
    </source>
</evidence>
<feature type="region of interest" description="Disordered" evidence="1">
    <location>
        <begin position="1"/>
        <end position="34"/>
    </location>
</feature>
<evidence type="ECO:0000313" key="2">
    <source>
        <dbReference type="EMBL" id="MFJ2287982.1"/>
    </source>
</evidence>
<accession>A0ABW8DN96</accession>